<name>A0A6J4SYN9_9SPHN</name>
<proteinExistence type="predicted"/>
<organism evidence="2">
    <name type="scientific">uncultured Sphingomonas sp</name>
    <dbReference type="NCBI Taxonomy" id="158754"/>
    <lineage>
        <taxon>Bacteria</taxon>
        <taxon>Pseudomonadati</taxon>
        <taxon>Pseudomonadota</taxon>
        <taxon>Alphaproteobacteria</taxon>
        <taxon>Sphingomonadales</taxon>
        <taxon>Sphingomonadaceae</taxon>
        <taxon>Sphingomonas</taxon>
        <taxon>environmental samples</taxon>
    </lineage>
</organism>
<dbReference type="GO" id="GO:0008146">
    <property type="term" value="F:sulfotransferase activity"/>
    <property type="evidence" value="ECO:0007669"/>
    <property type="project" value="InterPro"/>
</dbReference>
<accession>A0A6J4SYN9</accession>
<dbReference type="Gene3D" id="3.40.50.300">
    <property type="entry name" value="P-loop containing nucleotide triphosphate hydrolases"/>
    <property type="match status" value="1"/>
</dbReference>
<sequence>MSYIEPQPSPFADPRFGFIVGAPRSGTTSLARWLRTHPDVCFSSTKEPHWFAQHDLRELEEAALKQRVEHEYIGRFFAECRPGDFRAEGSVTYLYAAEQVAVTLKLWPQARFVICVRDPLQMIPSLHQRLLYLGDETVADFAEAWALRHRRARGEAIPRSCIEPRWLRYDEGGRLGTHLEQLLSAVGRERCHVVVFDDLVSDPAGEYAKVLRFLGLPHDGRTDFSAARSGQAFRIGWLQRLLKRPPVLTRRMLAGSAMREHLKAPDEGAGAAKAKGEKRPGLVMRARKRLLRWNRMPARKTSVPPEIVAEFQQLYAGEVEKLERLTGRDLSHWLGRRQR</sequence>
<protein>
    <recommendedName>
        <fullName evidence="3">Sulfotransferase</fullName>
    </recommendedName>
</protein>
<dbReference type="InterPro" id="IPR037359">
    <property type="entry name" value="NST/OST"/>
</dbReference>
<dbReference type="RefSeq" id="WP_294173169.1">
    <property type="nucleotide sequence ID" value="NZ_CADCVZ010000030.1"/>
</dbReference>
<dbReference type="EMBL" id="CADCVZ010000030">
    <property type="protein sequence ID" value="CAA9508950.1"/>
    <property type="molecule type" value="Genomic_DNA"/>
</dbReference>
<dbReference type="PANTHER" id="PTHR10605:SF56">
    <property type="entry name" value="BIFUNCTIONAL HEPARAN SULFATE N-DEACETYLASE_N-SULFOTRANSFERASE"/>
    <property type="match status" value="1"/>
</dbReference>
<dbReference type="InterPro" id="IPR027417">
    <property type="entry name" value="P-loop_NTPase"/>
</dbReference>
<keyword evidence="1" id="KW-0808">Transferase</keyword>
<dbReference type="PANTHER" id="PTHR10605">
    <property type="entry name" value="HEPARAN SULFATE SULFOTRANSFERASE"/>
    <property type="match status" value="1"/>
</dbReference>
<evidence type="ECO:0008006" key="3">
    <source>
        <dbReference type="Google" id="ProtNLM"/>
    </source>
</evidence>
<gene>
    <name evidence="2" type="ORF">AVDCRST_MAG09-1465</name>
</gene>
<reference evidence="2" key="1">
    <citation type="submission" date="2020-02" db="EMBL/GenBank/DDBJ databases">
        <authorList>
            <person name="Meier V. D."/>
        </authorList>
    </citation>
    <scope>NUCLEOTIDE SEQUENCE</scope>
    <source>
        <strain evidence="2">AVDCRST_MAG09</strain>
    </source>
</reference>
<dbReference type="SUPFAM" id="SSF52540">
    <property type="entry name" value="P-loop containing nucleoside triphosphate hydrolases"/>
    <property type="match status" value="1"/>
</dbReference>
<evidence type="ECO:0000313" key="2">
    <source>
        <dbReference type="EMBL" id="CAA9508950.1"/>
    </source>
</evidence>
<dbReference type="AlphaFoldDB" id="A0A6J4SYN9"/>
<evidence type="ECO:0000256" key="1">
    <source>
        <dbReference type="ARBA" id="ARBA00022679"/>
    </source>
</evidence>
<dbReference type="Pfam" id="PF13469">
    <property type="entry name" value="Sulfotransfer_3"/>
    <property type="match status" value="2"/>
</dbReference>